<reference evidence="1" key="1">
    <citation type="submission" date="2022-03" db="EMBL/GenBank/DDBJ databases">
        <title>Draft Genome Sequence of Firmicute Strain S0AB, a Heterotrophic Iron/Sulfur-Oxidizing Extreme Acidophile.</title>
        <authorList>
            <person name="Vergara E."/>
            <person name="Pakostova E."/>
            <person name="Johnson D.B."/>
            <person name="Holmes D.S."/>
        </authorList>
    </citation>
    <scope>NUCLEOTIDE SEQUENCE</scope>
    <source>
        <strain evidence="1">S0AB</strain>
    </source>
</reference>
<keyword evidence="2" id="KW-1185">Reference proteome</keyword>
<protein>
    <submittedName>
        <fullName evidence="1">Uncharacterized protein</fullName>
    </submittedName>
</protein>
<proteinExistence type="predicted"/>
<sequence length="234" mass="26841">MSDQRIDGILDDLKNGKTREQIAEKMGYKNYRSLDMFMRRNGYSWNKKCYFIRVSKPVEVLMDDVIPSTEVARILSLFANGEDARSVAALMGYKDHYTLADYMSHRGYKWVDGAYIYSANTVSLDVDNDINESESKFISDGEPLSEASIIKWLSHHRCDLESLLGPNQGQIPRYLVPGIPTTKSVHMSHALARLMKDYCREKNISQRDLVETAVIELMKKYGYMNEMNALLKNS</sequence>
<evidence type="ECO:0000313" key="2">
    <source>
        <dbReference type="Proteomes" id="UP001139263"/>
    </source>
</evidence>
<evidence type="ECO:0000313" key="1">
    <source>
        <dbReference type="EMBL" id="MCI0183415.1"/>
    </source>
</evidence>
<name>A0A9X2ADH4_9BACL</name>
<comment type="caution">
    <text evidence="1">The sequence shown here is derived from an EMBL/GenBank/DDBJ whole genome shotgun (WGS) entry which is preliminary data.</text>
</comment>
<organism evidence="1 2">
    <name type="scientific">Sulfoacidibacillus ferrooxidans</name>
    <dbReference type="NCBI Taxonomy" id="2005001"/>
    <lineage>
        <taxon>Bacteria</taxon>
        <taxon>Bacillati</taxon>
        <taxon>Bacillota</taxon>
        <taxon>Bacilli</taxon>
        <taxon>Bacillales</taxon>
        <taxon>Alicyclobacillaceae</taxon>
        <taxon>Sulfoacidibacillus</taxon>
    </lineage>
</organism>
<dbReference type="Proteomes" id="UP001139263">
    <property type="component" value="Unassembled WGS sequence"/>
</dbReference>
<accession>A0A9X2ADH4</accession>
<dbReference type="RefSeq" id="WP_241713691.1">
    <property type="nucleotide sequence ID" value="NZ_JALBUF010000004.1"/>
</dbReference>
<dbReference type="EMBL" id="JALBUF010000004">
    <property type="protein sequence ID" value="MCI0183415.1"/>
    <property type="molecule type" value="Genomic_DNA"/>
</dbReference>
<dbReference type="AlphaFoldDB" id="A0A9X2ADH4"/>
<gene>
    <name evidence="1" type="ORF">MM817_01692</name>
</gene>